<keyword evidence="3" id="KW-0479">Metal-binding</keyword>
<feature type="domain" description="Peptidase M20 dimerisation" evidence="6">
    <location>
        <begin position="238"/>
        <end position="384"/>
    </location>
</feature>
<dbReference type="EMBL" id="JAVXZY010000001">
    <property type="protein sequence ID" value="MDT8998601.1"/>
    <property type="molecule type" value="Genomic_DNA"/>
</dbReference>
<evidence type="ECO:0000313" key="8">
    <source>
        <dbReference type="Proteomes" id="UP001246372"/>
    </source>
</evidence>
<dbReference type="Pfam" id="PF07687">
    <property type="entry name" value="M20_dimer"/>
    <property type="match status" value="1"/>
</dbReference>
<dbReference type="InterPro" id="IPR002933">
    <property type="entry name" value="Peptidase_M20"/>
</dbReference>
<comment type="caution">
    <text evidence="7">The sequence shown here is derived from an EMBL/GenBank/DDBJ whole genome shotgun (WGS) entry which is preliminary data.</text>
</comment>
<dbReference type="PANTHER" id="PTHR45962:SF1">
    <property type="entry name" value="N-FATTY-ACYL-AMINO ACID SYNTHASE_HYDROLASE PM20D1"/>
    <property type="match status" value="1"/>
</dbReference>
<dbReference type="Proteomes" id="UP001246372">
    <property type="component" value="Unassembled WGS sequence"/>
</dbReference>
<evidence type="ECO:0000259" key="6">
    <source>
        <dbReference type="Pfam" id="PF07687"/>
    </source>
</evidence>
<keyword evidence="8" id="KW-1185">Reference proteome</keyword>
<reference evidence="7" key="1">
    <citation type="submission" date="2023-09" db="EMBL/GenBank/DDBJ databases">
        <title>Paucibacter sp. APW11 Genome sequencing and assembly.</title>
        <authorList>
            <person name="Kim I."/>
        </authorList>
    </citation>
    <scope>NUCLEOTIDE SEQUENCE</scope>
    <source>
        <strain evidence="7">APW11</strain>
    </source>
</reference>
<gene>
    <name evidence="7" type="ORF">RQP53_04880</name>
</gene>
<dbReference type="Pfam" id="PF01546">
    <property type="entry name" value="Peptidase_M20"/>
    <property type="match status" value="1"/>
</dbReference>
<evidence type="ECO:0000256" key="4">
    <source>
        <dbReference type="ARBA" id="ARBA00022801"/>
    </source>
</evidence>
<dbReference type="InterPro" id="IPR036264">
    <property type="entry name" value="Bact_exopeptidase_dim_dom"/>
</dbReference>
<dbReference type="SUPFAM" id="SSF55031">
    <property type="entry name" value="Bacterial exopeptidase dimerisation domain"/>
    <property type="match status" value="1"/>
</dbReference>
<dbReference type="SUPFAM" id="SSF53187">
    <property type="entry name" value="Zn-dependent exopeptidases"/>
    <property type="match status" value="1"/>
</dbReference>
<evidence type="ECO:0000256" key="5">
    <source>
        <dbReference type="ARBA" id="ARBA00022833"/>
    </source>
</evidence>
<comment type="similarity">
    <text evidence="1">Belongs to the peptidase M20A family.</text>
</comment>
<accession>A0ABU3P7Q3</accession>
<protein>
    <submittedName>
        <fullName evidence="7">M20 family peptidase</fullName>
    </submittedName>
</protein>
<dbReference type="PANTHER" id="PTHR45962">
    <property type="entry name" value="N-FATTY-ACYL-AMINO ACID SYNTHASE/HYDROLASE PM20D1"/>
    <property type="match status" value="1"/>
</dbReference>
<dbReference type="Gene3D" id="1.10.150.900">
    <property type="match status" value="1"/>
</dbReference>
<organism evidence="7 8">
    <name type="scientific">Roseateles aquae</name>
    <dbReference type="NCBI Taxonomy" id="3077235"/>
    <lineage>
        <taxon>Bacteria</taxon>
        <taxon>Pseudomonadati</taxon>
        <taxon>Pseudomonadota</taxon>
        <taxon>Betaproteobacteria</taxon>
        <taxon>Burkholderiales</taxon>
        <taxon>Sphaerotilaceae</taxon>
        <taxon>Roseateles</taxon>
    </lineage>
</organism>
<evidence type="ECO:0000256" key="3">
    <source>
        <dbReference type="ARBA" id="ARBA00022723"/>
    </source>
</evidence>
<name>A0ABU3P7Q3_9BURK</name>
<proteinExistence type="inferred from homology"/>
<dbReference type="InterPro" id="IPR011650">
    <property type="entry name" value="Peptidase_M20_dimer"/>
</dbReference>
<sequence>MKLLKTLLRWLLGLLLALALLLAVNTLGRRSRQIEVAPLPQLAVDEHAAAEHLAAAIRHQTISAEGEARRDQFMALHAQLQRDYPRLHALLRREQVGASSLLYSWPGSDAAAKPVLWLAHQDVVPVAPGTESQWQQPPFAGVVRDGYIWGRGAWDNKSNLISQMEALELLAASGFKPRRTLYLAFGADEELGGLQGAAVIAKLLQSRGVKLESVLDEGLVITEGIVPGLKPPAALIGIAEKGYLSVELKALSTPGHSSMPPTPGSSAIGMMAQALQQLDQHQLPAGLRGIAREMFETLAPEMDGFQRVALSNLWLFGPVVQRQLEAKASSNALLRTTTALTIVKAGNKDNVLPGEAEATVNFRLLPGDSIAAVLGHVRQALPDANRFTLSTVPGSSEPSPVSPSDAPAYQQLARGIREVFPGTLVAPGLMTAATDSRHFAALSEHIYRFSPVRAGPDDLARFHGTNERIASRNLVEMIRFYHRLATLSTQ</sequence>
<dbReference type="InterPro" id="IPR047177">
    <property type="entry name" value="Pept_M20A"/>
</dbReference>
<evidence type="ECO:0000313" key="7">
    <source>
        <dbReference type="EMBL" id="MDT8998601.1"/>
    </source>
</evidence>
<keyword evidence="5" id="KW-0862">Zinc</keyword>
<dbReference type="RefSeq" id="WP_315649008.1">
    <property type="nucleotide sequence ID" value="NZ_JAVXZY010000001.1"/>
</dbReference>
<keyword evidence="4" id="KW-0378">Hydrolase</keyword>
<dbReference type="Gene3D" id="3.30.70.360">
    <property type="match status" value="1"/>
</dbReference>
<dbReference type="NCBIfam" id="NF006113">
    <property type="entry name" value="PRK08262.1-4"/>
    <property type="match status" value="1"/>
</dbReference>
<dbReference type="Gene3D" id="3.40.630.10">
    <property type="entry name" value="Zn peptidases"/>
    <property type="match status" value="1"/>
</dbReference>
<keyword evidence="2" id="KW-0645">Protease</keyword>
<evidence type="ECO:0000256" key="1">
    <source>
        <dbReference type="ARBA" id="ARBA00006247"/>
    </source>
</evidence>
<evidence type="ECO:0000256" key="2">
    <source>
        <dbReference type="ARBA" id="ARBA00022670"/>
    </source>
</evidence>